<keyword evidence="1" id="KW-0732">Signal</keyword>
<gene>
    <name evidence="2" type="ORF">JG688_00006551</name>
</gene>
<sequence length="112" mass="13051">MFWRHSNSTFDCWMLEMLFFSWLRERGATLVNKNAEVVDVWGPCSHVQVGDGVPTYLPDEAIWIKPRLWGQGSYDAIMVSKGEHCVRLVQVTSAKDHDFKVDYCYDWMKEGT</sequence>
<evidence type="ECO:0000256" key="1">
    <source>
        <dbReference type="SAM" id="SignalP"/>
    </source>
</evidence>
<dbReference type="AlphaFoldDB" id="A0A8J5J0S9"/>
<keyword evidence="3" id="KW-1185">Reference proteome</keyword>
<name>A0A8J5J0S9_9STRA</name>
<evidence type="ECO:0000313" key="3">
    <source>
        <dbReference type="Proteomes" id="UP000709295"/>
    </source>
</evidence>
<protein>
    <submittedName>
        <fullName evidence="2">Uncharacterized protein</fullName>
    </submittedName>
</protein>
<feature type="chain" id="PRO_5035188966" evidence="1">
    <location>
        <begin position="30"/>
        <end position="112"/>
    </location>
</feature>
<organism evidence="2 3">
    <name type="scientific">Phytophthora aleatoria</name>
    <dbReference type="NCBI Taxonomy" id="2496075"/>
    <lineage>
        <taxon>Eukaryota</taxon>
        <taxon>Sar</taxon>
        <taxon>Stramenopiles</taxon>
        <taxon>Oomycota</taxon>
        <taxon>Peronosporomycetes</taxon>
        <taxon>Peronosporales</taxon>
        <taxon>Peronosporaceae</taxon>
        <taxon>Phytophthora</taxon>
    </lineage>
</organism>
<feature type="signal peptide" evidence="1">
    <location>
        <begin position="1"/>
        <end position="29"/>
    </location>
</feature>
<comment type="caution">
    <text evidence="2">The sequence shown here is derived from an EMBL/GenBank/DDBJ whole genome shotgun (WGS) entry which is preliminary data.</text>
</comment>
<accession>A0A8J5J0S9</accession>
<dbReference type="EMBL" id="JAENGY010000289">
    <property type="protein sequence ID" value="KAG6966889.1"/>
    <property type="molecule type" value="Genomic_DNA"/>
</dbReference>
<dbReference type="Proteomes" id="UP000709295">
    <property type="component" value="Unassembled WGS sequence"/>
</dbReference>
<proteinExistence type="predicted"/>
<reference evidence="2" key="1">
    <citation type="submission" date="2021-01" db="EMBL/GenBank/DDBJ databases">
        <title>Phytophthora aleatoria, a newly-described species from Pinus radiata is distinct from Phytophthora cactorum isolates based on comparative genomics.</title>
        <authorList>
            <person name="Mcdougal R."/>
            <person name="Panda P."/>
            <person name="Williams N."/>
            <person name="Studholme D.J."/>
        </authorList>
    </citation>
    <scope>NUCLEOTIDE SEQUENCE</scope>
    <source>
        <strain evidence="2">NZFS 4037</strain>
    </source>
</reference>
<evidence type="ECO:0000313" key="2">
    <source>
        <dbReference type="EMBL" id="KAG6966889.1"/>
    </source>
</evidence>